<accession>A0A8C5ELG6</accession>
<dbReference type="InterPro" id="IPR023214">
    <property type="entry name" value="HAD_sf"/>
</dbReference>
<dbReference type="Ensembl" id="ENSGWIT00000025846.1">
    <property type="protein sequence ID" value="ENSGWIP00000023599.1"/>
    <property type="gene ID" value="ENSGWIG00000012593.1"/>
</dbReference>
<protein>
    <submittedName>
        <fullName evidence="1">Haloacid dehalogenase like hydrolase domain containing 5</fullName>
    </submittedName>
</protein>
<keyword evidence="2" id="KW-1185">Reference proteome</keyword>
<proteinExistence type="predicted"/>
<reference evidence="1" key="2">
    <citation type="submission" date="2025-08" db="UniProtKB">
        <authorList>
            <consortium name="Ensembl"/>
        </authorList>
    </citation>
    <scope>IDENTIFICATION</scope>
</reference>
<dbReference type="Proteomes" id="UP000694680">
    <property type="component" value="Chromosome 5"/>
</dbReference>
<dbReference type="AlphaFoldDB" id="A0A8C5ELG6"/>
<evidence type="ECO:0000313" key="2">
    <source>
        <dbReference type="Proteomes" id="UP000694680"/>
    </source>
</evidence>
<sequence>SKAGGQEAAVCTSRRVCHQCRKLSEGQEGTSHAIVLFGEPIRWETSLQLLTDVLLSHGRPGLVHAPQPGKQLPVLACNTDLLWMAEAPSDNPLTDVVGANLYDRHLTQQEVKPSGAEPVSARCHSLLVCSGVYRAGSEVTSDLCQAHRDLLPDLELLRPDHVVQDVEEAVDLLLLQEGLTPDL</sequence>
<organism evidence="1 2">
    <name type="scientific">Gouania willdenowi</name>
    <name type="common">Blunt-snouted clingfish</name>
    <name type="synonym">Lepadogaster willdenowi</name>
    <dbReference type="NCBI Taxonomy" id="441366"/>
    <lineage>
        <taxon>Eukaryota</taxon>
        <taxon>Metazoa</taxon>
        <taxon>Chordata</taxon>
        <taxon>Craniata</taxon>
        <taxon>Vertebrata</taxon>
        <taxon>Euteleostomi</taxon>
        <taxon>Actinopterygii</taxon>
        <taxon>Neopterygii</taxon>
        <taxon>Teleostei</taxon>
        <taxon>Neoteleostei</taxon>
        <taxon>Acanthomorphata</taxon>
        <taxon>Ovalentaria</taxon>
        <taxon>Blenniimorphae</taxon>
        <taxon>Blenniiformes</taxon>
        <taxon>Gobiesocoidei</taxon>
        <taxon>Gobiesocidae</taxon>
        <taxon>Gobiesocinae</taxon>
        <taxon>Gouania</taxon>
    </lineage>
</organism>
<reference evidence="1" key="3">
    <citation type="submission" date="2025-09" db="UniProtKB">
        <authorList>
            <consortium name="Ensembl"/>
        </authorList>
    </citation>
    <scope>IDENTIFICATION</scope>
</reference>
<dbReference type="Gene3D" id="3.40.50.1000">
    <property type="entry name" value="HAD superfamily/HAD-like"/>
    <property type="match status" value="2"/>
</dbReference>
<name>A0A8C5ELG6_GOUWI</name>
<reference evidence="1" key="1">
    <citation type="submission" date="2020-06" db="EMBL/GenBank/DDBJ databases">
        <authorList>
            <consortium name="Wellcome Sanger Institute Data Sharing"/>
        </authorList>
    </citation>
    <scope>NUCLEOTIDE SEQUENCE [LARGE SCALE GENOMIC DNA]</scope>
</reference>
<evidence type="ECO:0000313" key="1">
    <source>
        <dbReference type="Ensembl" id="ENSGWIP00000023599.1"/>
    </source>
</evidence>